<feature type="compositionally biased region" description="Low complexity" evidence="3">
    <location>
        <begin position="247"/>
        <end position="258"/>
    </location>
</feature>
<dbReference type="EMBL" id="PNBA02000003">
    <property type="protein sequence ID" value="KAG6431723.1"/>
    <property type="molecule type" value="Genomic_DNA"/>
</dbReference>
<feature type="compositionally biased region" description="Basic and acidic residues" evidence="3">
    <location>
        <begin position="653"/>
        <end position="673"/>
    </location>
</feature>
<dbReference type="AlphaFoldDB" id="A0A8X8YFK0"/>
<accession>A0A8X8YFK0</accession>
<feature type="region of interest" description="Disordered" evidence="3">
    <location>
        <begin position="382"/>
        <end position="466"/>
    </location>
</feature>
<feature type="compositionally biased region" description="Polar residues" evidence="3">
    <location>
        <begin position="706"/>
        <end position="717"/>
    </location>
</feature>
<feature type="compositionally biased region" description="Polar residues" evidence="3">
    <location>
        <begin position="965"/>
        <end position="984"/>
    </location>
</feature>
<evidence type="ECO:0000256" key="1">
    <source>
        <dbReference type="ARBA" id="ARBA00005536"/>
    </source>
</evidence>
<name>A0A8X8YFK0_SALSN</name>
<organism evidence="4">
    <name type="scientific">Salvia splendens</name>
    <name type="common">Scarlet sage</name>
    <dbReference type="NCBI Taxonomy" id="180675"/>
    <lineage>
        <taxon>Eukaryota</taxon>
        <taxon>Viridiplantae</taxon>
        <taxon>Streptophyta</taxon>
        <taxon>Embryophyta</taxon>
        <taxon>Tracheophyta</taxon>
        <taxon>Spermatophyta</taxon>
        <taxon>Magnoliopsida</taxon>
        <taxon>eudicotyledons</taxon>
        <taxon>Gunneridae</taxon>
        <taxon>Pentapetalae</taxon>
        <taxon>asterids</taxon>
        <taxon>lamiids</taxon>
        <taxon>Lamiales</taxon>
        <taxon>Lamiaceae</taxon>
        <taxon>Nepetoideae</taxon>
        <taxon>Mentheae</taxon>
        <taxon>Salviinae</taxon>
        <taxon>Salvia</taxon>
        <taxon>Salvia subgen. Calosphace</taxon>
        <taxon>core Calosphace</taxon>
    </lineage>
</organism>
<dbReference type="InterPro" id="IPR042277">
    <property type="entry name" value="IST1-like"/>
</dbReference>
<feature type="region of interest" description="Disordered" evidence="3">
    <location>
        <begin position="245"/>
        <end position="306"/>
    </location>
</feature>
<feature type="compositionally biased region" description="Polar residues" evidence="3">
    <location>
        <begin position="727"/>
        <end position="744"/>
    </location>
</feature>
<evidence type="ECO:0000256" key="2">
    <source>
        <dbReference type="SAM" id="Coils"/>
    </source>
</evidence>
<feature type="region of interest" description="Disordered" evidence="3">
    <location>
        <begin position="863"/>
        <end position="1139"/>
    </location>
</feature>
<feature type="compositionally biased region" description="Basic and acidic residues" evidence="3">
    <location>
        <begin position="777"/>
        <end position="789"/>
    </location>
</feature>
<dbReference type="Gene3D" id="1.20.1260.60">
    <property type="entry name" value="Vacuolar protein sorting-associated protein Ist1"/>
    <property type="match status" value="1"/>
</dbReference>
<feature type="compositionally biased region" description="Polar residues" evidence="3">
    <location>
        <begin position="899"/>
        <end position="912"/>
    </location>
</feature>
<feature type="compositionally biased region" description="Polar residues" evidence="3">
    <location>
        <begin position="382"/>
        <end position="395"/>
    </location>
</feature>
<feature type="compositionally biased region" description="Basic and acidic residues" evidence="3">
    <location>
        <begin position="935"/>
        <end position="952"/>
    </location>
</feature>
<dbReference type="Pfam" id="PF03398">
    <property type="entry name" value="Ist1"/>
    <property type="match status" value="1"/>
</dbReference>
<comment type="caution">
    <text evidence="4">The sequence shown here is derived from an EMBL/GenBank/DDBJ whole genome shotgun (WGS) entry which is preliminary data.</text>
</comment>
<proteinExistence type="inferred from homology"/>
<dbReference type="InterPro" id="IPR005061">
    <property type="entry name" value="Ist1"/>
</dbReference>
<keyword evidence="2" id="KW-0175">Coiled coil</keyword>
<feature type="compositionally biased region" description="Basic and acidic residues" evidence="3">
    <location>
        <begin position="913"/>
        <end position="927"/>
    </location>
</feature>
<feature type="compositionally biased region" description="Polar residues" evidence="3">
    <location>
        <begin position="221"/>
        <end position="232"/>
    </location>
</feature>
<reference evidence="4" key="1">
    <citation type="submission" date="2018-01" db="EMBL/GenBank/DDBJ databases">
        <authorList>
            <person name="Mao J.F."/>
        </authorList>
    </citation>
    <scope>NUCLEOTIDE SEQUENCE</scope>
    <source>
        <strain evidence="4">Huo1</strain>
        <tissue evidence="4">Leaf</tissue>
    </source>
</reference>
<evidence type="ECO:0000313" key="5">
    <source>
        <dbReference type="Proteomes" id="UP000298416"/>
    </source>
</evidence>
<comment type="similarity">
    <text evidence="1">Belongs to the IST1 family.</text>
</comment>
<evidence type="ECO:0000256" key="3">
    <source>
        <dbReference type="SAM" id="MobiDB-lite"/>
    </source>
</evidence>
<feature type="region of interest" description="Disordered" evidence="3">
    <location>
        <begin position="213"/>
        <end position="232"/>
    </location>
</feature>
<dbReference type="PANTHER" id="PTHR12161">
    <property type="entry name" value="IST1 FAMILY MEMBER"/>
    <property type="match status" value="1"/>
</dbReference>
<feature type="compositionally biased region" description="Polar residues" evidence="3">
    <location>
        <begin position="585"/>
        <end position="598"/>
    </location>
</feature>
<feature type="compositionally biased region" description="Basic and acidic residues" evidence="3">
    <location>
        <begin position="986"/>
        <end position="999"/>
    </location>
</feature>
<feature type="compositionally biased region" description="Basic and acidic residues" evidence="3">
    <location>
        <begin position="804"/>
        <end position="817"/>
    </location>
</feature>
<feature type="compositionally biased region" description="Basic and acidic residues" evidence="3">
    <location>
        <begin position="447"/>
        <end position="466"/>
    </location>
</feature>
<feature type="compositionally biased region" description="Polar residues" evidence="3">
    <location>
        <begin position="1000"/>
        <end position="1025"/>
    </location>
</feature>
<protein>
    <submittedName>
        <fullName evidence="4">Uncharacterized protein</fullName>
    </submittedName>
</protein>
<feature type="compositionally biased region" description="Polar residues" evidence="3">
    <location>
        <begin position="1090"/>
        <end position="1100"/>
    </location>
</feature>
<feature type="compositionally biased region" description="Polar residues" evidence="3">
    <location>
        <begin position="791"/>
        <end position="801"/>
    </location>
</feature>
<dbReference type="GO" id="GO:0015031">
    <property type="term" value="P:protein transport"/>
    <property type="evidence" value="ECO:0007669"/>
    <property type="project" value="InterPro"/>
</dbReference>
<feature type="compositionally biased region" description="Basic and acidic residues" evidence="3">
    <location>
        <begin position="1102"/>
        <end position="1115"/>
    </location>
</feature>
<feature type="compositionally biased region" description="Low complexity" evidence="3">
    <location>
        <begin position="1066"/>
        <end position="1077"/>
    </location>
</feature>
<sequence>MKKSKFMQNSKDMLSRSFNPTKCKISLKLAASRLKLLRNKKEVQVKQMKREIAQLLETGQDQTAKIRLALNLDFVHWEVGFDFSCSCVVEHVIREEKMMGAYDLLEIYCELIVARLPIIETQKNCPIDMKEAIASMVFASPRCGDVPELLDVRKQFSAKYGKEFITSAIELRPQCGVSRLLVEKLSATAPDGQAKIKVLSALAEEHNVKWDPDLFEEKRSGGTSSIKNENVYSDSPRFEDAEVHAHPSNSMNSSPLNSVQQHAKTPGAENSPSARTSSASTKIEPKAGPAGEEIPQFYQGDTHSSHLNDQRWNMEFKDAASAARAAAESAEQASMAARAAAELSIHGRVLGQYSTESHKSDDYNSKGDGLEVTPNLNSFERVSEASANKSSSEYTRSGKEHIDGIKPSNPMTDTRSEAVSFKSKASADDESLDHGIPSIHKYTQENSSHEVQSEMYETKNENGHPEKVENLGKEMIDKQEGFSSSYSQSGTSDYANMFANYEERKFETDIGEDPSVSIGETGIHDETPDTSSHDFVAATFDQSDAESDDPGFDRGPVYDEQDLEFHMQKSPERTSVSIDPWDLRSGSNNRVESASPSLYFTRESPFPDISRNTSLKEDSELNRTPAVRFDDSDGPSSESDEEINASMVEDSCDISHRQNERGRLVNSQFEKETVQSVVSPSKNEGALAFGSGKFSLSSDDEFSSSNKTQWKRSQVNMSDADMKPSSKLPTSGSNDSFINSNSVGDESDPENGEGLNFGKLTGGLRHKGHNHLPFFKSRLDESSSVKEEGETTATNTSSTGPSFVEHHGIGTTQEHKTASTTQNLHSELDSDSSEEEYLQKSSRPQQPRSAAKLRTKLLLGSSDSAFCSDDSDLDEQPPTEPVTKKSPLRSGISRRTKASRTTSMKTSNQQMRPRSEALDSDGVDRKPTTSYDTGAPKRHESYRRNTDTEKTYEYPISGVAPVPAKSTTWGSTEQPASSKTSVMKQESVERPKPEVRDSDNSLGKQPSSSYAFNKQQEFQPSSGKSSRVGKSEQQMPAEAAAKPANSSSWGTAEKPNSGKSTSNTVQKSKISQSSSSSAVEPLRKADTEAGLSSSSENPKASTLDKHSLSKDDSLKKASHVHPKLPDYDALVQSLRINRS</sequence>
<keyword evidence="5" id="KW-1185">Reference proteome</keyword>
<reference evidence="4" key="2">
    <citation type="submission" date="2020-08" db="EMBL/GenBank/DDBJ databases">
        <title>Plant Genome Project.</title>
        <authorList>
            <person name="Zhang R.-G."/>
        </authorList>
    </citation>
    <scope>NUCLEOTIDE SEQUENCE</scope>
    <source>
        <strain evidence="4">Huo1</strain>
        <tissue evidence="4">Leaf</tissue>
    </source>
</reference>
<feature type="compositionally biased region" description="Polar residues" evidence="3">
    <location>
        <begin position="839"/>
        <end position="848"/>
    </location>
</feature>
<gene>
    <name evidence="4" type="ORF">SASPL_109806</name>
</gene>
<feature type="compositionally biased region" description="Basic and acidic residues" evidence="3">
    <location>
        <begin position="563"/>
        <end position="572"/>
    </location>
</feature>
<dbReference type="PANTHER" id="PTHR12161:SF13">
    <property type="entry name" value="REGULATOR OF VPS4 ACTIVITY IN THE MVB PATHWAY PROTEIN"/>
    <property type="match status" value="1"/>
</dbReference>
<dbReference type="Proteomes" id="UP000298416">
    <property type="component" value="Unassembled WGS sequence"/>
</dbReference>
<feature type="coiled-coil region" evidence="2">
    <location>
        <begin position="31"/>
        <end position="65"/>
    </location>
</feature>
<evidence type="ECO:0000313" key="4">
    <source>
        <dbReference type="EMBL" id="KAG6431723.1"/>
    </source>
</evidence>
<feature type="compositionally biased region" description="Polar residues" evidence="3">
    <location>
        <begin position="259"/>
        <end position="281"/>
    </location>
</feature>
<feature type="region of interest" description="Disordered" evidence="3">
    <location>
        <begin position="506"/>
        <end position="851"/>
    </location>
</feature>